<dbReference type="GO" id="GO:0016020">
    <property type="term" value="C:membrane"/>
    <property type="evidence" value="ECO:0007669"/>
    <property type="project" value="TreeGrafter"/>
</dbReference>
<feature type="domain" description="PKD/Chitinase" evidence="5">
    <location>
        <begin position="792"/>
        <end position="881"/>
    </location>
</feature>
<dbReference type="Pfam" id="PF22352">
    <property type="entry name" value="K319L-like_PKD"/>
    <property type="match status" value="5"/>
</dbReference>
<evidence type="ECO:0000313" key="7">
    <source>
        <dbReference type="EMBL" id="QDT73011.1"/>
    </source>
</evidence>
<keyword evidence="7" id="KW-0378">Hydrolase</keyword>
<dbReference type="InterPro" id="IPR013320">
    <property type="entry name" value="ConA-like_dom_sf"/>
</dbReference>
<keyword evidence="7" id="KW-0326">Glycosidase</keyword>
<dbReference type="GO" id="GO:0031410">
    <property type="term" value="C:cytoplasmic vesicle"/>
    <property type="evidence" value="ECO:0007669"/>
    <property type="project" value="TreeGrafter"/>
</dbReference>
<dbReference type="SUPFAM" id="SSF49299">
    <property type="entry name" value="PKD domain"/>
    <property type="match status" value="4"/>
</dbReference>
<feature type="domain" description="PKD/Chitinase" evidence="5">
    <location>
        <begin position="699"/>
        <end position="786"/>
    </location>
</feature>
<evidence type="ECO:0000313" key="8">
    <source>
        <dbReference type="Proteomes" id="UP000317909"/>
    </source>
</evidence>
<gene>
    <name evidence="7" type="primary">hypBA2_1</name>
    <name evidence="7" type="ORF">I41_22000</name>
</gene>
<dbReference type="InterPro" id="IPR035986">
    <property type="entry name" value="PKD_dom_sf"/>
</dbReference>
<evidence type="ECO:0000259" key="5">
    <source>
        <dbReference type="SMART" id="SM00089"/>
    </source>
</evidence>
<evidence type="ECO:0000259" key="6">
    <source>
        <dbReference type="SMART" id="SM00560"/>
    </source>
</evidence>
<dbReference type="Gene3D" id="2.60.40.10">
    <property type="entry name" value="Immunoglobulins"/>
    <property type="match status" value="5"/>
</dbReference>
<dbReference type="EMBL" id="CP036339">
    <property type="protein sequence ID" value="QDT73011.1"/>
    <property type="molecule type" value="Genomic_DNA"/>
</dbReference>
<organism evidence="7 8">
    <name type="scientific">Lacipirellula limnantheis</name>
    <dbReference type="NCBI Taxonomy" id="2528024"/>
    <lineage>
        <taxon>Bacteria</taxon>
        <taxon>Pseudomonadati</taxon>
        <taxon>Planctomycetota</taxon>
        <taxon>Planctomycetia</taxon>
        <taxon>Pirellulales</taxon>
        <taxon>Lacipirellulaceae</taxon>
        <taxon>Lacipirellula</taxon>
    </lineage>
</organism>
<keyword evidence="3" id="KW-0732">Signal</keyword>
<dbReference type="Proteomes" id="UP000317909">
    <property type="component" value="Chromosome"/>
</dbReference>
<dbReference type="InterPro" id="IPR013783">
    <property type="entry name" value="Ig-like_fold"/>
</dbReference>
<dbReference type="PANTHER" id="PTHR46182:SF2">
    <property type="entry name" value="FI19480P1"/>
    <property type="match status" value="1"/>
</dbReference>
<name>A0A517TXB1_9BACT</name>
<dbReference type="OrthoDB" id="259433at2"/>
<dbReference type="Gene3D" id="2.60.120.200">
    <property type="match status" value="1"/>
</dbReference>
<keyword evidence="4" id="KW-1015">Disulfide bond</keyword>
<feature type="domain" description="PKD/Chitinase" evidence="5">
    <location>
        <begin position="401"/>
        <end position="488"/>
    </location>
</feature>
<sequence length="1488" mass="153546">MKSKLQRVIGAFINGSSRRGPRALKPETLRFETLESRRFLAAVALTDLSVTQGTGEKPQSKVWEYDNQWWTVMPSSGGTSVWRLDGTTWTQSLQLSTSTSISADVKSVGNLAHILLFDGAASQLASIEYDGAGNYVPWTMRPQLIDLPLSGAETATIDLDTTGRLWVAADNGSLVQVRYADGLYQSWSSPITVASGISSDDISVITALPNGTVGVLWSNQNTKQFGFSYHVDGAAPMAWSADETPASAAALNTGGGMADDHLHVAVAADGTLYAAVKTSYDSGGQTKIGLIVRRPNGQWDNVLYPIDTSGTRPVVLLNETAGKLIVAYAASEGTANIVYRESTLGSISFGPRQTMISGSIQNVSSTKQNFSDEVVLIASNGSTLKSVLFSFGSIVINQPPSVDAGADRTVTIAAGITLSGSVQDDGQPGATTVGWSKLSGPGSVAFDDPSKLNAKATFSVPGTYVLRIVATDGQGFDADQMTIVVEPPAPDPSPSQVVSASFQDGVAGYSGTRDTMIRALNANTNYGTLATLEMDASPDIASLVAWDVSAIPAGSTIISAAFELFVANTTVHSFGVYAMERAWDELGATWNIAQAGQSWATAGASAVADRDATSLGAISSRSTGTVRVELNAAGRSAVQEWINHPLANHGMIFQNYGDATDGLDFRSSETSTVSQRPRLLITYSTPTSPPTEPQNAAPIVNAGADRTIVAGQSMTLAGTAVDDGTPGPLTLLWSKQSGPGTVTIGNSGSTSTQASFSTPGAYVLRLTASDGALSTYDELTVTVVPETPTNLAPTVSAGSDRTVALGSLVTLNGSASDDGLPGALTTGWMKISGPGAVTFGNAASPTSTASFSQAGTYILRLTASDGQLSAQDDVTITVSSPPSNTPVTASFQDGVGGYAGTRDTMLRALSASTNYGSINTLEVDGAPDIASLLSWDLSSIPAGSTVLSATLELYVTNTTQDNYQLLAMERAWREYEATWNQAGNGLSWTALGASATGDRAAPTLGVVSPRSTGRYVVTLNAAGIAAVQRWVDNSTINFGFAVQNYASAANGLDFRSREATDAAQRPKLVVSYQPAASSGSETPPVVEAPSNQPPDVFAGVDRTAAVGVAITLNGIVNDDGPIASVSVSWSRVSGPGAVQFSNGGSATTSATFSAPGSYVLRLTANDGSLTAQDDVFVEVTAAPQANQAPSVSAGVDLTARQDVGISLTGSVTDDGPSAGVMTVWSKTAGPGSVTFSDPQSLQTHAAFSTPGVYVLRLTADDGSATVFDEVSVTIEATIAADPTLVGDWEMEAVTGGAIADSSGAVRSASIVGSPSLVPGLSGNALNLSKGDRLLVDDAPALNPGSQITISAWIKPAASGTQYVVRKGRQDATDGYELGLSSDGKVFVRFDQATSGDAFRVNSTSKHPTTGTVWLHVAATYDGSTIKLYINGVLQASRNAVFQIAGNTLPLSIGAQDDGLRGYTGAIDGVKLFNRALSAAEIAALKANG</sequence>
<comment type="subcellular location">
    <subcellularLocation>
        <location evidence="1">Secreted</location>
    </subcellularLocation>
</comment>
<proteinExistence type="predicted"/>
<dbReference type="InterPro" id="IPR022409">
    <property type="entry name" value="PKD/Chitinase_dom"/>
</dbReference>
<dbReference type="SUPFAM" id="SSF49899">
    <property type="entry name" value="Concanavalin A-like lectins/glucanases"/>
    <property type="match status" value="1"/>
</dbReference>
<reference evidence="7 8" key="1">
    <citation type="submission" date="2019-02" db="EMBL/GenBank/DDBJ databases">
        <title>Deep-cultivation of Planctomycetes and their phenomic and genomic characterization uncovers novel biology.</title>
        <authorList>
            <person name="Wiegand S."/>
            <person name="Jogler M."/>
            <person name="Boedeker C."/>
            <person name="Pinto D."/>
            <person name="Vollmers J."/>
            <person name="Rivas-Marin E."/>
            <person name="Kohn T."/>
            <person name="Peeters S.H."/>
            <person name="Heuer A."/>
            <person name="Rast P."/>
            <person name="Oberbeckmann S."/>
            <person name="Bunk B."/>
            <person name="Jeske O."/>
            <person name="Meyerdierks A."/>
            <person name="Storesund J.E."/>
            <person name="Kallscheuer N."/>
            <person name="Luecker S."/>
            <person name="Lage O.M."/>
            <person name="Pohl T."/>
            <person name="Merkel B.J."/>
            <person name="Hornburger P."/>
            <person name="Mueller R.-W."/>
            <person name="Bruemmer F."/>
            <person name="Labrenz M."/>
            <person name="Spormann A.M."/>
            <person name="Op den Camp H."/>
            <person name="Overmann J."/>
            <person name="Amann R."/>
            <person name="Jetten M.S.M."/>
            <person name="Mascher T."/>
            <person name="Medema M.H."/>
            <person name="Devos D.P."/>
            <person name="Kaster A.-K."/>
            <person name="Ovreas L."/>
            <person name="Rohde M."/>
            <person name="Galperin M.Y."/>
            <person name="Jogler C."/>
        </authorList>
    </citation>
    <scope>NUCLEOTIDE SEQUENCE [LARGE SCALE GENOMIC DNA]</scope>
    <source>
        <strain evidence="7 8">I41</strain>
    </source>
</reference>
<protein>
    <submittedName>
        <fullName evidence="7">Beta-L-arabinobiosidase</fullName>
        <ecNumber evidence="7">3.2.1.187</ecNumber>
    </submittedName>
</protein>
<dbReference type="SMART" id="SM00560">
    <property type="entry name" value="LamGL"/>
    <property type="match status" value="1"/>
</dbReference>
<evidence type="ECO:0000256" key="2">
    <source>
        <dbReference type="ARBA" id="ARBA00022525"/>
    </source>
</evidence>
<keyword evidence="2" id="KW-0964">Secreted</keyword>
<dbReference type="NCBIfam" id="NF033679">
    <property type="entry name" value="DNRLRE_dom"/>
    <property type="match status" value="2"/>
</dbReference>
<dbReference type="KEGG" id="llh:I41_22000"/>
<accession>A0A517TXB1</accession>
<evidence type="ECO:0000256" key="3">
    <source>
        <dbReference type="ARBA" id="ARBA00022729"/>
    </source>
</evidence>
<dbReference type="Pfam" id="PF24517">
    <property type="entry name" value="CBM96"/>
    <property type="match status" value="2"/>
</dbReference>
<dbReference type="CDD" id="cd00146">
    <property type="entry name" value="PKD"/>
    <property type="match status" value="1"/>
</dbReference>
<dbReference type="InterPro" id="IPR029865">
    <property type="entry name" value="KIAA0319-like"/>
</dbReference>
<feature type="domain" description="LamG-like jellyroll fold" evidence="6">
    <location>
        <begin position="1345"/>
        <end position="1479"/>
    </location>
</feature>
<keyword evidence="8" id="KW-1185">Reference proteome</keyword>
<dbReference type="GO" id="GO:0016798">
    <property type="term" value="F:hydrolase activity, acting on glycosyl bonds"/>
    <property type="evidence" value="ECO:0007669"/>
    <property type="project" value="UniProtKB-KW"/>
</dbReference>
<evidence type="ECO:0000256" key="4">
    <source>
        <dbReference type="ARBA" id="ARBA00023157"/>
    </source>
</evidence>
<dbReference type="SMART" id="SM00089">
    <property type="entry name" value="PKD"/>
    <property type="match status" value="4"/>
</dbReference>
<dbReference type="InterPro" id="IPR006558">
    <property type="entry name" value="LamG-like"/>
</dbReference>
<evidence type="ECO:0000256" key="1">
    <source>
        <dbReference type="ARBA" id="ARBA00004613"/>
    </source>
</evidence>
<dbReference type="EC" id="3.2.1.187" evidence="7"/>
<feature type="domain" description="PKD/Chitinase" evidence="5">
    <location>
        <begin position="1103"/>
        <end position="1182"/>
    </location>
</feature>
<dbReference type="Pfam" id="PF13385">
    <property type="entry name" value="Laminin_G_3"/>
    <property type="match status" value="1"/>
</dbReference>
<dbReference type="InterPro" id="IPR055372">
    <property type="entry name" value="CBM96"/>
</dbReference>
<dbReference type="RefSeq" id="WP_145432515.1">
    <property type="nucleotide sequence ID" value="NZ_CP036339.1"/>
</dbReference>
<dbReference type="PANTHER" id="PTHR46182">
    <property type="entry name" value="FI19480P1"/>
    <property type="match status" value="1"/>
</dbReference>